<reference evidence="2 3" key="1">
    <citation type="submission" date="2021-01" db="EMBL/GenBank/DDBJ databases">
        <title>Whole genome shotgun sequence of Microbispora siamensis NBRC 104113.</title>
        <authorList>
            <person name="Komaki H."/>
            <person name="Tamura T."/>
        </authorList>
    </citation>
    <scope>NUCLEOTIDE SEQUENCE [LARGE SCALE GENOMIC DNA]</scope>
    <source>
        <strain evidence="2 3">NBRC 104113</strain>
    </source>
</reference>
<accession>A0ABQ4GIA5</accession>
<dbReference type="RefSeq" id="WP_079319731.1">
    <property type="nucleotide sequence ID" value="NZ_BOOF01000006.1"/>
</dbReference>
<gene>
    <name evidence="2" type="ORF">Msi02_19110</name>
</gene>
<evidence type="ECO:0000313" key="3">
    <source>
        <dbReference type="Proteomes" id="UP000660454"/>
    </source>
</evidence>
<evidence type="ECO:0000313" key="2">
    <source>
        <dbReference type="EMBL" id="GIH61094.1"/>
    </source>
</evidence>
<evidence type="ECO:0000259" key="1">
    <source>
        <dbReference type="Pfam" id="PF04149"/>
    </source>
</evidence>
<organism evidence="2 3">
    <name type="scientific">Microbispora siamensis</name>
    <dbReference type="NCBI Taxonomy" id="564413"/>
    <lineage>
        <taxon>Bacteria</taxon>
        <taxon>Bacillati</taxon>
        <taxon>Actinomycetota</taxon>
        <taxon>Actinomycetes</taxon>
        <taxon>Streptosporangiales</taxon>
        <taxon>Streptosporangiaceae</taxon>
        <taxon>Microbispora</taxon>
    </lineage>
</organism>
<dbReference type="Pfam" id="PF04149">
    <property type="entry name" value="DUF397"/>
    <property type="match status" value="1"/>
</dbReference>
<name>A0ABQ4GIA5_9ACTN</name>
<keyword evidence="3" id="KW-1185">Reference proteome</keyword>
<sequence length="66" mass="7204">MMQPTSEGSGWITPCNGGNCVEVAFRDGRVDVRDGKRGEDGPILSFTAEEWQAFVQEVKAGRFDAP</sequence>
<comment type="caution">
    <text evidence="2">The sequence shown here is derived from an EMBL/GenBank/DDBJ whole genome shotgun (WGS) entry which is preliminary data.</text>
</comment>
<feature type="domain" description="DUF397" evidence="1">
    <location>
        <begin position="16"/>
        <end position="59"/>
    </location>
</feature>
<protein>
    <recommendedName>
        <fullName evidence="1">DUF397 domain-containing protein</fullName>
    </recommendedName>
</protein>
<dbReference type="EMBL" id="BOOF01000006">
    <property type="protein sequence ID" value="GIH61094.1"/>
    <property type="molecule type" value="Genomic_DNA"/>
</dbReference>
<dbReference type="Proteomes" id="UP000660454">
    <property type="component" value="Unassembled WGS sequence"/>
</dbReference>
<proteinExistence type="predicted"/>
<dbReference type="InterPro" id="IPR007278">
    <property type="entry name" value="DUF397"/>
</dbReference>